<reference evidence="2" key="2">
    <citation type="submission" date="2022-01" db="EMBL/GenBank/DDBJ databases">
        <authorList>
            <person name="Yamashiro T."/>
            <person name="Shiraishi A."/>
            <person name="Satake H."/>
            <person name="Nakayama K."/>
        </authorList>
    </citation>
    <scope>NUCLEOTIDE SEQUENCE</scope>
</reference>
<feature type="region of interest" description="Disordered" evidence="1">
    <location>
        <begin position="107"/>
        <end position="138"/>
    </location>
</feature>
<proteinExistence type="predicted"/>
<name>A0ABQ5I4M8_9ASTR</name>
<dbReference type="EMBL" id="BQNB010020351">
    <property type="protein sequence ID" value="GJT95045.1"/>
    <property type="molecule type" value="Genomic_DNA"/>
</dbReference>
<sequence>MPLTTVPVVMKLVQSISSSVTPVRRYGNPASGYESYMHAVHSELPNSTQRNVPKPLGKLGPLDPTVMQSHSETVYPRPIRLGAAVRLSPTSYLDVGAVRQNLLRGGNSALGRSSLRSTSGINSEAGSGGSGDDGNGNDVGTCGGKKLLTVPPLNGNGYRGVWGLMTILNRCGRLGDGTGVGAASSVSNASVSS</sequence>
<accession>A0ABQ5I4M8</accession>
<protein>
    <submittedName>
        <fullName evidence="2">Uncharacterized protein</fullName>
    </submittedName>
</protein>
<reference evidence="2" key="1">
    <citation type="journal article" date="2022" name="Int. J. Mol. Sci.">
        <title>Draft Genome of Tanacetum Coccineum: Genomic Comparison of Closely Related Tanacetum-Family Plants.</title>
        <authorList>
            <person name="Yamashiro T."/>
            <person name="Shiraishi A."/>
            <person name="Nakayama K."/>
            <person name="Satake H."/>
        </authorList>
    </citation>
    <scope>NUCLEOTIDE SEQUENCE</scope>
</reference>
<keyword evidence="3" id="KW-1185">Reference proteome</keyword>
<organism evidence="2 3">
    <name type="scientific">Tanacetum coccineum</name>
    <dbReference type="NCBI Taxonomy" id="301880"/>
    <lineage>
        <taxon>Eukaryota</taxon>
        <taxon>Viridiplantae</taxon>
        <taxon>Streptophyta</taxon>
        <taxon>Embryophyta</taxon>
        <taxon>Tracheophyta</taxon>
        <taxon>Spermatophyta</taxon>
        <taxon>Magnoliopsida</taxon>
        <taxon>eudicotyledons</taxon>
        <taxon>Gunneridae</taxon>
        <taxon>Pentapetalae</taxon>
        <taxon>asterids</taxon>
        <taxon>campanulids</taxon>
        <taxon>Asterales</taxon>
        <taxon>Asteraceae</taxon>
        <taxon>Asteroideae</taxon>
        <taxon>Anthemideae</taxon>
        <taxon>Anthemidinae</taxon>
        <taxon>Tanacetum</taxon>
    </lineage>
</organism>
<feature type="compositionally biased region" description="Polar residues" evidence="1">
    <location>
        <begin position="110"/>
        <end position="121"/>
    </location>
</feature>
<evidence type="ECO:0000313" key="3">
    <source>
        <dbReference type="Proteomes" id="UP001151760"/>
    </source>
</evidence>
<evidence type="ECO:0000256" key="1">
    <source>
        <dbReference type="SAM" id="MobiDB-lite"/>
    </source>
</evidence>
<gene>
    <name evidence="2" type="ORF">Tco_1090563</name>
</gene>
<evidence type="ECO:0000313" key="2">
    <source>
        <dbReference type="EMBL" id="GJT95045.1"/>
    </source>
</evidence>
<dbReference type="Proteomes" id="UP001151760">
    <property type="component" value="Unassembled WGS sequence"/>
</dbReference>
<comment type="caution">
    <text evidence="2">The sequence shown here is derived from an EMBL/GenBank/DDBJ whole genome shotgun (WGS) entry which is preliminary data.</text>
</comment>